<proteinExistence type="predicted"/>
<comment type="caution">
    <text evidence="2">The sequence shown here is derived from an EMBL/GenBank/DDBJ whole genome shotgun (WGS) entry which is preliminary data.</text>
</comment>
<dbReference type="EMBL" id="SMAR01000007">
    <property type="protein sequence ID" value="TCT41051.1"/>
    <property type="molecule type" value="Genomic_DNA"/>
</dbReference>
<gene>
    <name evidence="2" type="ORF">EDC90_100725</name>
</gene>
<reference evidence="2 3" key="1">
    <citation type="submission" date="2019-03" db="EMBL/GenBank/DDBJ databases">
        <title>Freshwater and sediment microbial communities from various areas in North America, analyzing microbe dynamics in response to fracking.</title>
        <authorList>
            <person name="Lamendella R."/>
        </authorList>
    </citation>
    <scope>NUCLEOTIDE SEQUENCE [LARGE SCALE GENOMIC DNA]</scope>
    <source>
        <strain evidence="2 3">175.2</strain>
    </source>
</reference>
<feature type="domain" description="Tlde1" evidence="1">
    <location>
        <begin position="232"/>
        <end position="335"/>
    </location>
</feature>
<dbReference type="Proteomes" id="UP000295097">
    <property type="component" value="Unassembled WGS sequence"/>
</dbReference>
<evidence type="ECO:0000259" key="1">
    <source>
        <dbReference type="Pfam" id="PF10908"/>
    </source>
</evidence>
<dbReference type="OrthoDB" id="9816088at2"/>
<dbReference type="Pfam" id="PF10908">
    <property type="entry name" value="Tlde1_dom"/>
    <property type="match status" value="1"/>
</dbReference>
<accession>A0A4R3NVA9</accession>
<protein>
    <submittedName>
        <fullName evidence="2">Uncharacterized protein DUF2778</fullName>
    </submittedName>
</protein>
<dbReference type="RefSeq" id="WP_132309726.1">
    <property type="nucleotide sequence ID" value="NZ_SMAR01000007.1"/>
</dbReference>
<dbReference type="InterPro" id="IPR021225">
    <property type="entry name" value="Tlde1_dom"/>
</dbReference>
<sequence>MRLAAASAVILLTGGVIVTIASSPIISTSISKPRLGSAHGVSLMVNPAFQTQRGKSVKVQRLLAARDGQGRTKPLSAEEIRLSYLKPQVRQAGETALTDWQRKLVGQQIAENEDDGSLLAGLPPELKQPAVPAIKTAPVAPSTALAAVSPKKTEAQTGENPFKLVLQGVEDSRTPPGHIPVPAKRPAGMALAYASFRHDDVNDIFSNVPEQTSKVAVYDIEGGKVYMPDGEVMEAHSGKGKYRDDPKYTHVKMAGAVPAATYKLTPREALFHGVPALRMTSVDGTNPLGRTGILAHTYMLRTPGDSHGCLVFKDYYKFLKAYRDGRVDYIVAVPNLKNGKSEELIASR</sequence>
<evidence type="ECO:0000313" key="3">
    <source>
        <dbReference type="Proteomes" id="UP000295097"/>
    </source>
</evidence>
<organism evidence="2 3">
    <name type="scientific">Martelella mediterranea</name>
    <dbReference type="NCBI Taxonomy" id="293089"/>
    <lineage>
        <taxon>Bacteria</taxon>
        <taxon>Pseudomonadati</taxon>
        <taxon>Pseudomonadota</taxon>
        <taxon>Alphaproteobacteria</taxon>
        <taxon>Hyphomicrobiales</taxon>
        <taxon>Aurantimonadaceae</taxon>
        <taxon>Martelella</taxon>
    </lineage>
</organism>
<name>A0A4R3NVA9_9HYPH</name>
<evidence type="ECO:0000313" key="2">
    <source>
        <dbReference type="EMBL" id="TCT41051.1"/>
    </source>
</evidence>
<dbReference type="AlphaFoldDB" id="A0A4R3NVA9"/>
<keyword evidence="3" id="KW-1185">Reference proteome</keyword>